<comment type="caution">
    <text evidence="5">The sequence shown here is derived from an EMBL/GenBank/DDBJ whole genome shotgun (WGS) entry which is preliminary data.</text>
</comment>
<proteinExistence type="predicted"/>
<evidence type="ECO:0000313" key="6">
    <source>
        <dbReference type="Proteomes" id="UP000004342"/>
    </source>
</evidence>
<dbReference type="EMBL" id="ABDV01000048">
    <property type="protein sequence ID" value="EDT22274.1"/>
    <property type="molecule type" value="Genomic_DNA"/>
</dbReference>
<evidence type="ECO:0000313" key="1">
    <source>
        <dbReference type="EMBL" id="EDT22144.1"/>
    </source>
</evidence>
<dbReference type="EMBL" id="ABDV01000024">
    <property type="protein sequence ID" value="EDT22999.1"/>
    <property type="molecule type" value="Genomic_DNA"/>
</dbReference>
<evidence type="ECO:0000313" key="4">
    <source>
        <dbReference type="EMBL" id="EDT22999.1"/>
    </source>
</evidence>
<dbReference type="Proteomes" id="UP000004342">
    <property type="component" value="Unassembled WGS sequence"/>
</dbReference>
<sequence length="74" mass="8321">MEHSHHILFLTTPGISTTYSTSRTLSLDNILLSATVIFCRLHRASHNNFHTKLLHVGVLEKAFQGVTLSFHFSS</sequence>
<evidence type="ECO:0000313" key="3">
    <source>
        <dbReference type="EMBL" id="EDT22315.1"/>
    </source>
</evidence>
<evidence type="ECO:0000313" key="2">
    <source>
        <dbReference type="EMBL" id="EDT22274.1"/>
    </source>
</evidence>
<evidence type="ECO:0000313" key="5">
    <source>
        <dbReference type="EMBL" id="EDT23095.1"/>
    </source>
</evidence>
<dbReference type="EMBL" id="ABDV01000022">
    <property type="protein sequence ID" value="EDT23095.1"/>
    <property type="molecule type" value="Genomic_DNA"/>
</dbReference>
<dbReference type="AlphaFoldDB" id="A0AAV3BP68"/>
<dbReference type="EMBL" id="ABDV01000063">
    <property type="protein sequence ID" value="EDT22144.1"/>
    <property type="molecule type" value="Genomic_DNA"/>
</dbReference>
<reference evidence="5 6" key="1">
    <citation type="submission" date="2007-07" db="EMBL/GenBank/DDBJ databases">
        <title>Annotation of Clostridium perfringens B str. ATCC 3626.</title>
        <authorList>
            <person name="Paulsen I."/>
            <person name="Sebastian Y."/>
        </authorList>
    </citation>
    <scope>NUCLEOTIDE SEQUENCE [LARGE SCALE GENOMIC DNA]</scope>
    <source>
        <strain evidence="5">ATCC 3626</strain>
        <strain evidence="6">B str. ATCC 3626</strain>
    </source>
</reference>
<dbReference type="EMBL" id="ABDV01000046">
    <property type="protein sequence ID" value="EDT22315.1"/>
    <property type="molecule type" value="Genomic_DNA"/>
</dbReference>
<organism evidence="5 6">
    <name type="scientific">Clostridium perfringens B str. ATCC 3626</name>
    <dbReference type="NCBI Taxonomy" id="451754"/>
    <lineage>
        <taxon>Bacteria</taxon>
        <taxon>Bacillati</taxon>
        <taxon>Bacillota</taxon>
        <taxon>Clostridia</taxon>
        <taxon>Eubacteriales</taxon>
        <taxon>Clostridiaceae</taxon>
        <taxon>Clostridium</taxon>
    </lineage>
</organism>
<accession>A0AAV3BP68</accession>
<gene>
    <name evidence="3" type="ORF">AC1_A0036</name>
    <name evidence="1" type="ORF">AC1_A0156</name>
    <name evidence="2" type="ORF">AC1_A0207</name>
    <name evidence="5" type="ORF">AC1_A0400</name>
    <name evidence="4" type="ORF">AC1_A0508</name>
</gene>
<name>A0AAV3BP68_CLOPF</name>
<protein>
    <submittedName>
        <fullName evidence="5">Uncharacterized protein</fullName>
    </submittedName>
</protein>